<dbReference type="EMBL" id="GBRH01197224">
    <property type="protein sequence ID" value="JAE00672.1"/>
    <property type="molecule type" value="Transcribed_RNA"/>
</dbReference>
<proteinExistence type="predicted"/>
<keyword evidence="1" id="KW-0472">Membrane</keyword>
<keyword evidence="1" id="KW-0812">Transmembrane</keyword>
<reference evidence="2" key="2">
    <citation type="journal article" date="2015" name="Data Brief">
        <title>Shoot transcriptome of the giant reed, Arundo donax.</title>
        <authorList>
            <person name="Barrero R.A."/>
            <person name="Guerrero F.D."/>
            <person name="Moolhuijzen P."/>
            <person name="Goolsby J.A."/>
            <person name="Tidwell J."/>
            <person name="Bellgard S.E."/>
            <person name="Bellgard M.I."/>
        </authorList>
    </citation>
    <scope>NUCLEOTIDE SEQUENCE</scope>
    <source>
        <tissue evidence="2">Shoot tissue taken approximately 20 cm above the soil surface</tissue>
    </source>
</reference>
<dbReference type="AlphaFoldDB" id="A0A0A9EKR0"/>
<evidence type="ECO:0000256" key="1">
    <source>
        <dbReference type="SAM" id="Phobius"/>
    </source>
</evidence>
<keyword evidence="1" id="KW-1133">Transmembrane helix</keyword>
<protein>
    <submittedName>
        <fullName evidence="2">Uncharacterized protein</fullName>
    </submittedName>
</protein>
<name>A0A0A9EKR0_ARUDO</name>
<organism evidence="2">
    <name type="scientific">Arundo donax</name>
    <name type="common">Giant reed</name>
    <name type="synonym">Donax arundinaceus</name>
    <dbReference type="NCBI Taxonomy" id="35708"/>
    <lineage>
        <taxon>Eukaryota</taxon>
        <taxon>Viridiplantae</taxon>
        <taxon>Streptophyta</taxon>
        <taxon>Embryophyta</taxon>
        <taxon>Tracheophyta</taxon>
        <taxon>Spermatophyta</taxon>
        <taxon>Magnoliopsida</taxon>
        <taxon>Liliopsida</taxon>
        <taxon>Poales</taxon>
        <taxon>Poaceae</taxon>
        <taxon>PACMAD clade</taxon>
        <taxon>Arundinoideae</taxon>
        <taxon>Arundineae</taxon>
        <taxon>Arundo</taxon>
    </lineage>
</organism>
<feature type="transmembrane region" description="Helical" evidence="1">
    <location>
        <begin position="12"/>
        <end position="30"/>
    </location>
</feature>
<accession>A0A0A9EKR0</accession>
<reference evidence="2" key="1">
    <citation type="submission" date="2014-09" db="EMBL/GenBank/DDBJ databases">
        <authorList>
            <person name="Magalhaes I.L.F."/>
            <person name="Oliveira U."/>
            <person name="Santos F.R."/>
            <person name="Vidigal T.H.D.A."/>
            <person name="Brescovit A.D."/>
            <person name="Santos A.J."/>
        </authorList>
    </citation>
    <scope>NUCLEOTIDE SEQUENCE</scope>
    <source>
        <tissue evidence="2">Shoot tissue taken approximately 20 cm above the soil surface</tissue>
    </source>
</reference>
<sequence length="42" mass="5076">MNNWGFLSVKFTFGEIMLIFLSIIVLYLFVMSKMYQNVYLFN</sequence>
<evidence type="ECO:0000313" key="2">
    <source>
        <dbReference type="EMBL" id="JAE00672.1"/>
    </source>
</evidence>